<dbReference type="PROSITE" id="PS51421">
    <property type="entry name" value="RAS"/>
    <property type="match status" value="1"/>
</dbReference>
<dbReference type="SUPFAM" id="SSF52540">
    <property type="entry name" value="P-loop containing nucleoside triphosphate hydrolases"/>
    <property type="match status" value="1"/>
</dbReference>
<dbReference type="InterPro" id="IPR001806">
    <property type="entry name" value="Small_GTPase"/>
</dbReference>
<keyword evidence="2" id="KW-0342">GTP-binding</keyword>
<dbReference type="SMART" id="SM00174">
    <property type="entry name" value="RHO"/>
    <property type="match status" value="1"/>
</dbReference>
<dbReference type="PRINTS" id="PR00449">
    <property type="entry name" value="RASTRNSFRMNG"/>
</dbReference>
<dbReference type="Proteomes" id="UP000011083">
    <property type="component" value="Unassembled WGS sequence"/>
</dbReference>
<dbReference type="PANTHER" id="PTHR47977">
    <property type="entry name" value="RAS-RELATED PROTEIN RAB"/>
    <property type="match status" value="1"/>
</dbReference>
<evidence type="ECO:0000256" key="3">
    <source>
        <dbReference type="ARBA" id="ARBA00023288"/>
    </source>
</evidence>
<dbReference type="InterPro" id="IPR027417">
    <property type="entry name" value="P-loop_NTPase"/>
</dbReference>
<keyword evidence="1" id="KW-0547">Nucleotide-binding</keyword>
<dbReference type="PROSITE" id="PS51417">
    <property type="entry name" value="ARF"/>
    <property type="match status" value="1"/>
</dbReference>
<accession>L8HD72</accession>
<evidence type="ECO:0000313" key="4">
    <source>
        <dbReference type="EMBL" id="ELR23489.1"/>
    </source>
</evidence>
<dbReference type="NCBIfam" id="TIGR00231">
    <property type="entry name" value="small_GTP"/>
    <property type="match status" value="1"/>
</dbReference>
<dbReference type="Gene3D" id="3.40.50.300">
    <property type="entry name" value="P-loop containing nucleotide triphosphate hydrolases"/>
    <property type="match status" value="1"/>
</dbReference>
<dbReference type="CDD" id="cd00154">
    <property type="entry name" value="Rab"/>
    <property type="match status" value="1"/>
</dbReference>
<dbReference type="STRING" id="1257118.L8HD72"/>
<dbReference type="EMBL" id="KB007857">
    <property type="protein sequence ID" value="ELR23489.1"/>
    <property type="molecule type" value="Genomic_DNA"/>
</dbReference>
<gene>
    <name evidence="4" type="ORF">ACA1_071100</name>
</gene>
<evidence type="ECO:0000256" key="1">
    <source>
        <dbReference type="ARBA" id="ARBA00022741"/>
    </source>
</evidence>
<dbReference type="KEGG" id="acan:ACA1_071100"/>
<dbReference type="FunFam" id="3.40.50.300:FF:000808">
    <property type="entry name" value="Small GTP-binding protein, putative"/>
    <property type="match status" value="1"/>
</dbReference>
<dbReference type="PROSITE" id="PS51419">
    <property type="entry name" value="RAB"/>
    <property type="match status" value="1"/>
</dbReference>
<dbReference type="SMART" id="SM00176">
    <property type="entry name" value="RAN"/>
    <property type="match status" value="1"/>
</dbReference>
<proteinExistence type="predicted"/>
<dbReference type="OMA" id="FDENQFA"/>
<dbReference type="InterPro" id="IPR005225">
    <property type="entry name" value="Small_GTP-bd"/>
</dbReference>
<dbReference type="GO" id="GO:0003924">
    <property type="term" value="F:GTPase activity"/>
    <property type="evidence" value="ECO:0007669"/>
    <property type="project" value="InterPro"/>
</dbReference>
<dbReference type="SMART" id="SM00175">
    <property type="entry name" value="RAB"/>
    <property type="match status" value="1"/>
</dbReference>
<dbReference type="InterPro" id="IPR050227">
    <property type="entry name" value="Rab"/>
</dbReference>
<keyword evidence="3" id="KW-0449">Lipoprotein</keyword>
<protein>
    <submittedName>
        <fullName evidence="4">Small rabrelated GTPase</fullName>
    </submittedName>
</protein>
<dbReference type="GeneID" id="14924469"/>
<dbReference type="GO" id="GO:0005525">
    <property type="term" value="F:GTP binding"/>
    <property type="evidence" value="ECO:0007669"/>
    <property type="project" value="UniProtKB-KW"/>
</dbReference>
<evidence type="ECO:0000313" key="5">
    <source>
        <dbReference type="Proteomes" id="UP000011083"/>
    </source>
</evidence>
<organism evidence="4 5">
    <name type="scientific">Acanthamoeba castellanii (strain ATCC 30010 / Neff)</name>
    <dbReference type="NCBI Taxonomy" id="1257118"/>
    <lineage>
        <taxon>Eukaryota</taxon>
        <taxon>Amoebozoa</taxon>
        <taxon>Discosea</taxon>
        <taxon>Longamoebia</taxon>
        <taxon>Centramoebida</taxon>
        <taxon>Acanthamoebidae</taxon>
        <taxon>Acanthamoeba</taxon>
    </lineage>
</organism>
<evidence type="ECO:0000256" key="2">
    <source>
        <dbReference type="ARBA" id="ARBA00023134"/>
    </source>
</evidence>
<keyword evidence="5" id="KW-1185">Reference proteome</keyword>
<dbReference type="SMART" id="SM00173">
    <property type="entry name" value="RAS"/>
    <property type="match status" value="1"/>
</dbReference>
<dbReference type="VEuPathDB" id="AmoebaDB:ACA1_071100"/>
<dbReference type="RefSeq" id="XP_004353017.1">
    <property type="nucleotide sequence ID" value="XM_004352965.1"/>
</dbReference>
<dbReference type="Pfam" id="PF00071">
    <property type="entry name" value="Ras"/>
    <property type="match status" value="1"/>
</dbReference>
<reference evidence="4 5" key="1">
    <citation type="journal article" date="2013" name="Genome Biol.">
        <title>Genome of Acanthamoeba castellanii highlights extensive lateral gene transfer and early evolution of tyrosine kinase signaling.</title>
        <authorList>
            <person name="Clarke M."/>
            <person name="Lohan A.J."/>
            <person name="Liu B."/>
            <person name="Lagkouvardos I."/>
            <person name="Roy S."/>
            <person name="Zafar N."/>
            <person name="Bertelli C."/>
            <person name="Schilde C."/>
            <person name="Kianianmomeni A."/>
            <person name="Burglin T.R."/>
            <person name="Frech C."/>
            <person name="Turcotte B."/>
            <person name="Kopec K.O."/>
            <person name="Synnott J.M."/>
            <person name="Choo C."/>
            <person name="Paponov I."/>
            <person name="Finkler A."/>
            <person name="Soon Heng Tan C."/>
            <person name="Hutchins A.P."/>
            <person name="Weinmeier T."/>
            <person name="Rattei T."/>
            <person name="Chu J.S."/>
            <person name="Gimenez G."/>
            <person name="Irimia M."/>
            <person name="Rigden D.J."/>
            <person name="Fitzpatrick D.A."/>
            <person name="Lorenzo-Morales J."/>
            <person name="Bateman A."/>
            <person name="Chiu C.H."/>
            <person name="Tang P."/>
            <person name="Hegemann P."/>
            <person name="Fromm H."/>
            <person name="Raoult D."/>
            <person name="Greub G."/>
            <person name="Miranda-Saavedra D."/>
            <person name="Chen N."/>
            <person name="Nash P."/>
            <person name="Ginger M.L."/>
            <person name="Horn M."/>
            <person name="Schaap P."/>
            <person name="Caler L."/>
            <person name="Loftus B."/>
        </authorList>
    </citation>
    <scope>NUCLEOTIDE SEQUENCE [LARGE SCALE GENOMIC DNA]</scope>
    <source>
        <strain evidence="4 5">Neff</strain>
    </source>
</reference>
<dbReference type="OrthoDB" id="63533at2759"/>
<sequence length="203" mass="22724">MSTTRHDYKITLVTLGRWSVGKTSLARRFAQGKFDENQFATVGAMHLHKVVDSEGSQVLVEIWDTAGQEQYDAITDQYYRSAQGVLIVYDATDPDSFERAKQWVEKLRKEVMGRHNKQGLVVAVVANKVDKVDERNRLMRAGQTFALEEGFLYFETSAKTGANVDVLFESMVKAVPAPAHMGPVVSLDEFDRERSPPASSCTC</sequence>
<dbReference type="AlphaFoldDB" id="L8HD72"/>
<name>L8HD72_ACACF</name>